<dbReference type="Proteomes" id="UP000077266">
    <property type="component" value="Unassembled WGS sequence"/>
</dbReference>
<proteinExistence type="inferred from homology"/>
<sequence>MLWRLFHSGRHIERYIHDDAWALVTGASDGIGKALVDELLGRGFNVLIHGRNAAKLERVKEEMLAKHPARQVALVVCDASQVSYGMIEDVVHQVGDRNLTCLVNNLGATERRILPFAKQQWADVEDTTNIGIRFVAQLTRALLPKLVAHQPSVLLNLGSSSQLVHAPFVPVYAATKGFLLTLSQCIDLEMRADGLDVEVLYLDVGEVNTTAHDVGESFIVVSSPSMGKAIVDAVGCGGVFVTPHWHHECVNSVLACLPRRLQDYFVTQSMMPRRLDLVDKKTQ</sequence>
<dbReference type="SUPFAM" id="SSF51735">
    <property type="entry name" value="NAD(P)-binding Rossmann-fold domains"/>
    <property type="match status" value="1"/>
</dbReference>
<name>A0A165CMV7_EXIGL</name>
<evidence type="ECO:0000313" key="4">
    <source>
        <dbReference type="Proteomes" id="UP000077266"/>
    </source>
</evidence>
<gene>
    <name evidence="3" type="ORF">EXIGLDRAFT_684535</name>
</gene>
<protein>
    <submittedName>
        <fullName evidence="3">NAD(P)-binding protein</fullName>
    </submittedName>
</protein>
<dbReference type="InterPro" id="IPR002347">
    <property type="entry name" value="SDR_fam"/>
</dbReference>
<dbReference type="AlphaFoldDB" id="A0A165CMV7"/>
<keyword evidence="2" id="KW-0560">Oxidoreductase</keyword>
<dbReference type="STRING" id="1314781.A0A165CMV7"/>
<dbReference type="OrthoDB" id="47007at2759"/>
<dbReference type="GO" id="GO:0016491">
    <property type="term" value="F:oxidoreductase activity"/>
    <property type="evidence" value="ECO:0007669"/>
    <property type="project" value="UniProtKB-KW"/>
</dbReference>
<keyword evidence="4" id="KW-1185">Reference proteome</keyword>
<comment type="similarity">
    <text evidence="1">Belongs to the short-chain dehydrogenases/reductases (SDR) family.</text>
</comment>
<evidence type="ECO:0000256" key="1">
    <source>
        <dbReference type="ARBA" id="ARBA00006484"/>
    </source>
</evidence>
<accession>A0A165CMV7</accession>
<dbReference type="InterPro" id="IPR036291">
    <property type="entry name" value="NAD(P)-bd_dom_sf"/>
</dbReference>
<dbReference type="PANTHER" id="PTHR43899">
    <property type="entry name" value="RH59310P"/>
    <property type="match status" value="1"/>
</dbReference>
<reference evidence="3 4" key="1">
    <citation type="journal article" date="2016" name="Mol. Biol. Evol.">
        <title>Comparative Genomics of Early-Diverging Mushroom-Forming Fungi Provides Insights into the Origins of Lignocellulose Decay Capabilities.</title>
        <authorList>
            <person name="Nagy L.G."/>
            <person name="Riley R."/>
            <person name="Tritt A."/>
            <person name="Adam C."/>
            <person name="Daum C."/>
            <person name="Floudas D."/>
            <person name="Sun H."/>
            <person name="Yadav J.S."/>
            <person name="Pangilinan J."/>
            <person name="Larsson K.H."/>
            <person name="Matsuura K."/>
            <person name="Barry K."/>
            <person name="Labutti K."/>
            <person name="Kuo R."/>
            <person name="Ohm R.A."/>
            <person name="Bhattacharya S.S."/>
            <person name="Shirouzu T."/>
            <person name="Yoshinaga Y."/>
            <person name="Martin F.M."/>
            <person name="Grigoriev I.V."/>
            <person name="Hibbett D.S."/>
        </authorList>
    </citation>
    <scope>NUCLEOTIDE SEQUENCE [LARGE SCALE GENOMIC DNA]</scope>
    <source>
        <strain evidence="3 4">HHB12029</strain>
    </source>
</reference>
<evidence type="ECO:0000313" key="3">
    <source>
        <dbReference type="EMBL" id="KZV82760.1"/>
    </source>
</evidence>
<organism evidence="3 4">
    <name type="scientific">Exidia glandulosa HHB12029</name>
    <dbReference type="NCBI Taxonomy" id="1314781"/>
    <lineage>
        <taxon>Eukaryota</taxon>
        <taxon>Fungi</taxon>
        <taxon>Dikarya</taxon>
        <taxon>Basidiomycota</taxon>
        <taxon>Agaricomycotina</taxon>
        <taxon>Agaricomycetes</taxon>
        <taxon>Auriculariales</taxon>
        <taxon>Exidiaceae</taxon>
        <taxon>Exidia</taxon>
    </lineage>
</organism>
<dbReference type="EMBL" id="KV426305">
    <property type="protein sequence ID" value="KZV82760.1"/>
    <property type="molecule type" value="Genomic_DNA"/>
</dbReference>
<dbReference type="InterPro" id="IPR051019">
    <property type="entry name" value="VLCFA-Steroid_DH"/>
</dbReference>
<dbReference type="InParanoid" id="A0A165CMV7"/>
<dbReference type="PRINTS" id="PR00081">
    <property type="entry name" value="GDHRDH"/>
</dbReference>
<dbReference type="GO" id="GO:0005783">
    <property type="term" value="C:endoplasmic reticulum"/>
    <property type="evidence" value="ECO:0007669"/>
    <property type="project" value="TreeGrafter"/>
</dbReference>
<evidence type="ECO:0000256" key="2">
    <source>
        <dbReference type="ARBA" id="ARBA00023002"/>
    </source>
</evidence>
<dbReference type="Pfam" id="PF00106">
    <property type="entry name" value="adh_short"/>
    <property type="match status" value="1"/>
</dbReference>
<dbReference type="Gene3D" id="3.40.50.720">
    <property type="entry name" value="NAD(P)-binding Rossmann-like Domain"/>
    <property type="match status" value="1"/>
</dbReference>
<dbReference type="PANTHER" id="PTHR43899:SF13">
    <property type="entry name" value="RH59310P"/>
    <property type="match status" value="1"/>
</dbReference>